<dbReference type="InterPro" id="IPR023393">
    <property type="entry name" value="START-like_dom_sf"/>
</dbReference>
<evidence type="ECO:0000313" key="3">
    <source>
        <dbReference type="EMBL" id="MDR6532642.1"/>
    </source>
</evidence>
<comment type="similarity">
    <text evidence="1">Belongs to the AHA1 family.</text>
</comment>
<feature type="domain" description="Activator of Hsp90 ATPase homologue 1/2-like C-terminal" evidence="2">
    <location>
        <begin position="18"/>
        <end position="150"/>
    </location>
</feature>
<organism evidence="3 4">
    <name type="scientific">Caulobacter rhizosphaerae</name>
    <dbReference type="NCBI Taxonomy" id="2010972"/>
    <lineage>
        <taxon>Bacteria</taxon>
        <taxon>Pseudomonadati</taxon>
        <taxon>Pseudomonadota</taxon>
        <taxon>Alphaproteobacteria</taxon>
        <taxon>Caulobacterales</taxon>
        <taxon>Caulobacteraceae</taxon>
        <taxon>Caulobacter</taxon>
    </lineage>
</organism>
<dbReference type="Pfam" id="PF08327">
    <property type="entry name" value="AHSA1"/>
    <property type="match status" value="1"/>
</dbReference>
<dbReference type="InterPro" id="IPR013538">
    <property type="entry name" value="ASHA1/2-like_C"/>
</dbReference>
<keyword evidence="4" id="KW-1185">Reference proteome</keyword>
<dbReference type="RefSeq" id="WP_056756300.1">
    <property type="nucleotide sequence ID" value="NZ_BMLD01000001.1"/>
</dbReference>
<dbReference type="Gene3D" id="3.30.530.20">
    <property type="match status" value="1"/>
</dbReference>
<evidence type="ECO:0000259" key="2">
    <source>
        <dbReference type="Pfam" id="PF08327"/>
    </source>
</evidence>
<comment type="caution">
    <text evidence="3">The sequence shown here is derived from an EMBL/GenBank/DDBJ whole genome shotgun (WGS) entry which is preliminary data.</text>
</comment>
<dbReference type="SUPFAM" id="SSF55961">
    <property type="entry name" value="Bet v1-like"/>
    <property type="match status" value="1"/>
</dbReference>
<evidence type="ECO:0000256" key="1">
    <source>
        <dbReference type="ARBA" id="ARBA00006817"/>
    </source>
</evidence>
<sequence length="157" mass="17824">MTERSVVHATFVINRVYDASPARVFKAFSNSEARDRWFVKSEGWPVAEYTYDFRVGGQEHGRFSPDGKMIVLNETTYWDIVPDQRIISAYAMDIDGNRISVSVATIELKPEGKGTRLTYTEQGAFLDGYDIPAQREAGCRDLYEKLAVELERQGEDA</sequence>
<dbReference type="Proteomes" id="UP001262754">
    <property type="component" value="Unassembled WGS sequence"/>
</dbReference>
<dbReference type="CDD" id="cd08900">
    <property type="entry name" value="SRPBCC_CalC_Aha1-like_7"/>
    <property type="match status" value="1"/>
</dbReference>
<evidence type="ECO:0000313" key="4">
    <source>
        <dbReference type="Proteomes" id="UP001262754"/>
    </source>
</evidence>
<dbReference type="EMBL" id="JAVDRL010000009">
    <property type="protein sequence ID" value="MDR6532642.1"/>
    <property type="molecule type" value="Genomic_DNA"/>
</dbReference>
<reference evidence="3 4" key="1">
    <citation type="submission" date="2023-07" db="EMBL/GenBank/DDBJ databases">
        <title>Sorghum-associated microbial communities from plants grown in Nebraska, USA.</title>
        <authorList>
            <person name="Schachtman D."/>
        </authorList>
    </citation>
    <scope>NUCLEOTIDE SEQUENCE [LARGE SCALE GENOMIC DNA]</scope>
    <source>
        <strain evidence="3 4">DS2154</strain>
    </source>
</reference>
<accession>A0ABU1N2Z3</accession>
<protein>
    <submittedName>
        <fullName evidence="3">Uncharacterized protein YndB with AHSA1/START domain</fullName>
    </submittedName>
</protein>
<proteinExistence type="inferred from homology"/>
<gene>
    <name evidence="3" type="ORF">J2800_003400</name>
</gene>
<name>A0ABU1N2Z3_9CAUL</name>